<keyword evidence="1" id="KW-0812">Transmembrane</keyword>
<accession>A0A2H0VZX8</accession>
<comment type="caution">
    <text evidence="2">The sequence shown here is derived from an EMBL/GenBank/DDBJ whole genome shotgun (WGS) entry which is preliminary data.</text>
</comment>
<reference evidence="3" key="1">
    <citation type="submission" date="2017-09" db="EMBL/GenBank/DDBJ databases">
        <title>Depth-based differentiation of microbial function through sediment-hosted aquifers and enrichment of novel symbionts in the deep terrestrial subsurface.</title>
        <authorList>
            <person name="Probst A.J."/>
            <person name="Ladd B."/>
            <person name="Jarett J.K."/>
            <person name="Geller-Mcgrath D.E."/>
            <person name="Sieber C.M.K."/>
            <person name="Emerson J.B."/>
            <person name="Anantharaman K."/>
            <person name="Thomas B.C."/>
            <person name="Malmstrom R."/>
            <person name="Stieglmeier M."/>
            <person name="Klingl A."/>
            <person name="Woyke T."/>
            <person name="Ryan C.M."/>
            <person name="Banfield J.F."/>
        </authorList>
    </citation>
    <scope>NUCLEOTIDE SEQUENCE [LARGE SCALE GENOMIC DNA]</scope>
</reference>
<sequence>MNIKIEFITRVVLLLLIIASAIFILILTLIFMSWGPELLESKNRVMQTQYKLNKAQCLESYYNQGQAPLGACGYDF</sequence>
<name>A0A2H0VZX8_9BACT</name>
<gene>
    <name evidence="2" type="ORF">COT81_05255</name>
</gene>
<dbReference type="EMBL" id="PEZZ01000043">
    <property type="protein sequence ID" value="PIS04659.1"/>
    <property type="molecule type" value="Genomic_DNA"/>
</dbReference>
<dbReference type="Proteomes" id="UP000230935">
    <property type="component" value="Unassembled WGS sequence"/>
</dbReference>
<keyword evidence="1" id="KW-0472">Membrane</keyword>
<protein>
    <submittedName>
        <fullName evidence="2">Uncharacterized protein</fullName>
    </submittedName>
</protein>
<keyword evidence="1" id="KW-1133">Transmembrane helix</keyword>
<feature type="transmembrane region" description="Helical" evidence="1">
    <location>
        <begin position="12"/>
        <end position="34"/>
    </location>
</feature>
<dbReference type="AlphaFoldDB" id="A0A2H0VZX8"/>
<organism evidence="2 3">
    <name type="scientific">Candidatus Buchananbacteria bacterium CG10_big_fil_rev_8_21_14_0_10_42_9</name>
    <dbReference type="NCBI Taxonomy" id="1974526"/>
    <lineage>
        <taxon>Bacteria</taxon>
        <taxon>Candidatus Buchananiibacteriota</taxon>
    </lineage>
</organism>
<evidence type="ECO:0000313" key="3">
    <source>
        <dbReference type="Proteomes" id="UP000230935"/>
    </source>
</evidence>
<evidence type="ECO:0000313" key="2">
    <source>
        <dbReference type="EMBL" id="PIS04659.1"/>
    </source>
</evidence>
<evidence type="ECO:0000256" key="1">
    <source>
        <dbReference type="SAM" id="Phobius"/>
    </source>
</evidence>
<proteinExistence type="predicted"/>